<sequence>MHAVEKRLLDLVGQILSGDALSSRERAELKESHQWLTNRMRKREDLESLSFIAHCNADYDWEMEICAELEKLERS</sequence>
<dbReference type="RefSeq" id="WP_253061882.1">
    <property type="nucleotide sequence ID" value="NZ_JAMXWM010000010.1"/>
</dbReference>
<dbReference type="EMBL" id="JBHUMQ010000057">
    <property type="protein sequence ID" value="MFD2696111.1"/>
    <property type="molecule type" value="Genomic_DNA"/>
</dbReference>
<protein>
    <submittedName>
        <fullName evidence="1">Uncharacterized protein</fullName>
    </submittedName>
</protein>
<evidence type="ECO:0000313" key="2">
    <source>
        <dbReference type="Proteomes" id="UP001597399"/>
    </source>
</evidence>
<keyword evidence="2" id="KW-1185">Reference proteome</keyword>
<dbReference type="Proteomes" id="UP001597399">
    <property type="component" value="Unassembled WGS sequence"/>
</dbReference>
<accession>A0ABW5S8H0</accession>
<gene>
    <name evidence="1" type="ORF">ACFSUE_21120</name>
</gene>
<organism evidence="1 2">
    <name type="scientific">Sporolactobacillus shoreicorticis</name>
    <dbReference type="NCBI Taxonomy" id="1923877"/>
    <lineage>
        <taxon>Bacteria</taxon>
        <taxon>Bacillati</taxon>
        <taxon>Bacillota</taxon>
        <taxon>Bacilli</taxon>
        <taxon>Bacillales</taxon>
        <taxon>Sporolactobacillaceae</taxon>
        <taxon>Sporolactobacillus</taxon>
    </lineage>
</organism>
<name>A0ABW5S8H0_9BACL</name>
<comment type="caution">
    <text evidence="1">The sequence shown here is derived from an EMBL/GenBank/DDBJ whole genome shotgun (WGS) entry which is preliminary data.</text>
</comment>
<dbReference type="Pfam" id="PF24704">
    <property type="entry name" value="DUF7667"/>
    <property type="match status" value="1"/>
</dbReference>
<proteinExistence type="predicted"/>
<reference evidence="2" key="1">
    <citation type="journal article" date="2019" name="Int. J. Syst. Evol. Microbiol.">
        <title>The Global Catalogue of Microorganisms (GCM) 10K type strain sequencing project: providing services to taxonomists for standard genome sequencing and annotation.</title>
        <authorList>
            <consortium name="The Broad Institute Genomics Platform"/>
            <consortium name="The Broad Institute Genome Sequencing Center for Infectious Disease"/>
            <person name="Wu L."/>
            <person name="Ma J."/>
        </authorList>
    </citation>
    <scope>NUCLEOTIDE SEQUENCE [LARGE SCALE GENOMIC DNA]</scope>
    <source>
        <strain evidence="2">TISTR 2466</strain>
    </source>
</reference>
<dbReference type="InterPro" id="IPR056084">
    <property type="entry name" value="DUF7667"/>
</dbReference>
<evidence type="ECO:0000313" key="1">
    <source>
        <dbReference type="EMBL" id="MFD2696111.1"/>
    </source>
</evidence>